<evidence type="ECO:0000313" key="3">
    <source>
        <dbReference type="EMBL" id="KAF9513678.1"/>
    </source>
</evidence>
<dbReference type="Proteomes" id="UP000886523">
    <property type="component" value="Unassembled WGS sequence"/>
</dbReference>
<dbReference type="EMBL" id="MU128969">
    <property type="protein sequence ID" value="KAF9513678.1"/>
    <property type="molecule type" value="Genomic_DNA"/>
</dbReference>
<feature type="domain" description="Non-haem dioxygenase N-terminal" evidence="2">
    <location>
        <begin position="8"/>
        <end position="111"/>
    </location>
</feature>
<dbReference type="InterPro" id="IPR050231">
    <property type="entry name" value="Iron_ascorbate_oxido_reductase"/>
</dbReference>
<dbReference type="AlphaFoldDB" id="A0A9P6AX82"/>
<dbReference type="InterPro" id="IPR044861">
    <property type="entry name" value="IPNS-like_FE2OG_OXY"/>
</dbReference>
<dbReference type="Gene3D" id="2.60.120.330">
    <property type="entry name" value="B-lactam Antibiotic, Isopenicillin N Synthase, Chain"/>
    <property type="match status" value="1"/>
</dbReference>
<reference evidence="3" key="1">
    <citation type="journal article" date="2020" name="Nat. Commun.">
        <title>Large-scale genome sequencing of mycorrhizal fungi provides insights into the early evolution of symbiotic traits.</title>
        <authorList>
            <person name="Miyauchi S."/>
            <person name="Kiss E."/>
            <person name="Kuo A."/>
            <person name="Drula E."/>
            <person name="Kohler A."/>
            <person name="Sanchez-Garcia M."/>
            <person name="Morin E."/>
            <person name="Andreopoulos B."/>
            <person name="Barry K.W."/>
            <person name="Bonito G."/>
            <person name="Buee M."/>
            <person name="Carver A."/>
            <person name="Chen C."/>
            <person name="Cichocki N."/>
            <person name="Clum A."/>
            <person name="Culley D."/>
            <person name="Crous P.W."/>
            <person name="Fauchery L."/>
            <person name="Girlanda M."/>
            <person name="Hayes R.D."/>
            <person name="Keri Z."/>
            <person name="LaButti K."/>
            <person name="Lipzen A."/>
            <person name="Lombard V."/>
            <person name="Magnuson J."/>
            <person name="Maillard F."/>
            <person name="Murat C."/>
            <person name="Nolan M."/>
            <person name="Ohm R.A."/>
            <person name="Pangilinan J."/>
            <person name="Pereira M.F."/>
            <person name="Perotto S."/>
            <person name="Peter M."/>
            <person name="Pfister S."/>
            <person name="Riley R."/>
            <person name="Sitrit Y."/>
            <person name="Stielow J.B."/>
            <person name="Szollosi G."/>
            <person name="Zifcakova L."/>
            <person name="Stursova M."/>
            <person name="Spatafora J.W."/>
            <person name="Tedersoo L."/>
            <person name="Vaario L.M."/>
            <person name="Yamada A."/>
            <person name="Yan M."/>
            <person name="Wang P."/>
            <person name="Xu J."/>
            <person name="Bruns T."/>
            <person name="Baldrian P."/>
            <person name="Vilgalys R."/>
            <person name="Dunand C."/>
            <person name="Henrissat B."/>
            <person name="Grigoriev I.V."/>
            <person name="Hibbett D."/>
            <person name="Nagy L.G."/>
            <person name="Martin F.M."/>
        </authorList>
    </citation>
    <scope>NUCLEOTIDE SEQUENCE</scope>
    <source>
        <strain evidence="3">UP504</strain>
    </source>
</reference>
<organism evidence="3 4">
    <name type="scientific">Hydnum rufescens UP504</name>
    <dbReference type="NCBI Taxonomy" id="1448309"/>
    <lineage>
        <taxon>Eukaryota</taxon>
        <taxon>Fungi</taxon>
        <taxon>Dikarya</taxon>
        <taxon>Basidiomycota</taxon>
        <taxon>Agaricomycotina</taxon>
        <taxon>Agaricomycetes</taxon>
        <taxon>Cantharellales</taxon>
        <taxon>Hydnaceae</taxon>
        <taxon>Hydnum</taxon>
    </lineage>
</organism>
<dbReference type="Pfam" id="PF03171">
    <property type="entry name" value="2OG-FeII_Oxy"/>
    <property type="match status" value="1"/>
</dbReference>
<comment type="caution">
    <text evidence="3">The sequence shown here is derived from an EMBL/GenBank/DDBJ whole genome shotgun (WGS) entry which is preliminary data.</text>
</comment>
<accession>A0A9P6AX82</accession>
<dbReference type="InterPro" id="IPR026992">
    <property type="entry name" value="DIOX_N"/>
</dbReference>
<dbReference type="PANTHER" id="PTHR47990">
    <property type="entry name" value="2-OXOGLUTARATE (2OG) AND FE(II)-DEPENDENT OXYGENASE SUPERFAMILY PROTEIN-RELATED"/>
    <property type="match status" value="1"/>
</dbReference>
<sequence length="324" mass="36708">VPWADILTVDMSLYDTPTGRAELVRVVSAALRRDGFFYLINHGVSKEHIQQQFSLSLATFDQVPLAEKEQHLAPIVEKGSYRGYKLQTFWEIENGVRDRIEAYNFDLHDLEPPESHPALLRPYLDDVRDFLGEVRIQVLKRVLSLMDGAFEVPEGTLWKLHDHEGQGGRDVLKYSVYEPMSPSQAEKAHSVYLPEHTDFSTVTTLFSQPVAGLQVKGFDGSWKWVKHQENAILINTGDNITFLSGGVFKAAMHRVVRPPQDQVHLRRVGLFHFSRALDGTLLLPLSQSPVVQKEGKNMFEPGTQVLTTDEWERARTSVFGTGEK</sequence>
<name>A0A9P6AX82_9AGAM</name>
<dbReference type="PRINTS" id="PR00682">
    <property type="entry name" value="IPNSYNTHASE"/>
</dbReference>
<dbReference type="OrthoDB" id="406156at2759"/>
<feature type="domain" description="Isopenicillin N synthase-like Fe(2+) 2OG dioxygenase" evidence="1">
    <location>
        <begin position="182"/>
        <end position="262"/>
    </location>
</feature>
<protein>
    <recommendedName>
        <fullName evidence="5">Fe2OG dioxygenase domain-containing protein</fullName>
    </recommendedName>
</protein>
<evidence type="ECO:0000313" key="4">
    <source>
        <dbReference type="Proteomes" id="UP000886523"/>
    </source>
</evidence>
<dbReference type="InterPro" id="IPR027443">
    <property type="entry name" value="IPNS-like_sf"/>
</dbReference>
<evidence type="ECO:0008006" key="5">
    <source>
        <dbReference type="Google" id="ProtNLM"/>
    </source>
</evidence>
<evidence type="ECO:0000259" key="1">
    <source>
        <dbReference type="Pfam" id="PF03171"/>
    </source>
</evidence>
<dbReference type="Pfam" id="PF14226">
    <property type="entry name" value="DIOX_N"/>
    <property type="match status" value="1"/>
</dbReference>
<gene>
    <name evidence="3" type="ORF">BS47DRAFT_1295900</name>
</gene>
<keyword evidence="4" id="KW-1185">Reference proteome</keyword>
<evidence type="ECO:0000259" key="2">
    <source>
        <dbReference type="Pfam" id="PF14226"/>
    </source>
</evidence>
<feature type="non-terminal residue" evidence="3">
    <location>
        <position position="1"/>
    </location>
</feature>
<proteinExistence type="predicted"/>
<dbReference type="SUPFAM" id="SSF51197">
    <property type="entry name" value="Clavaminate synthase-like"/>
    <property type="match status" value="1"/>
</dbReference>